<keyword evidence="5" id="KW-1185">Reference proteome</keyword>
<feature type="domain" description="Limiting CO2-inducible protein B/C beta carbonyic anhydrase" evidence="3">
    <location>
        <begin position="583"/>
        <end position="819"/>
    </location>
</feature>
<feature type="coiled-coil region" evidence="1">
    <location>
        <begin position="453"/>
        <end position="480"/>
    </location>
</feature>
<feature type="compositionally biased region" description="Low complexity" evidence="2">
    <location>
        <begin position="1089"/>
        <end position="1132"/>
    </location>
</feature>
<evidence type="ECO:0000256" key="1">
    <source>
        <dbReference type="SAM" id="Coils"/>
    </source>
</evidence>
<dbReference type="InterPro" id="IPR040703">
    <property type="entry name" value="LCIB/C_CA"/>
</dbReference>
<reference evidence="4 5" key="1">
    <citation type="journal article" date="2018" name="Plant J.">
        <title>Genome sequences of Chlorella sorokiniana UTEX 1602 and Micractinium conductrix SAG 241.80: implications to maltose excretion by a green alga.</title>
        <authorList>
            <person name="Arriola M.B."/>
            <person name="Velmurugan N."/>
            <person name="Zhang Y."/>
            <person name="Plunkett M.H."/>
            <person name="Hondzo H."/>
            <person name="Barney B.M."/>
        </authorList>
    </citation>
    <scope>NUCLEOTIDE SEQUENCE [LARGE SCALE GENOMIC DNA]</scope>
    <source>
        <strain evidence="5">UTEX 1602</strain>
    </source>
</reference>
<feature type="compositionally biased region" description="Low complexity" evidence="2">
    <location>
        <begin position="1145"/>
        <end position="1159"/>
    </location>
</feature>
<dbReference type="OrthoDB" id="2014244at2759"/>
<sequence length="1240" mass="133749">MPAAALSSVSASVRSQQHGAGCTCCRRSAGRTLRAPVARRAVVVRAAANNGVSEAKVIEAAGKQIVVEKDGTIIIGASNVPAPIGNPRETAEVEYLTARSNKVQEQFASAMGADDFMQRVEMALYAFGFNGDNAIAMVNLCRDEVTVTLKQRIEHVFGSSFSTNGLGGVLTCGVTGIGAGLSHSPLCESGKERYVFFSFPHISINASGEVGPMSRPGRPGQSCACGALIKSWNEIRSEGLTCNCKIPGVHDALDPEYSILKQRIARRLRHEGATDESVKGLNLTDITKVAERTISDDLEFLISQAVDPKKADYAVITGVQIHNWANNFEDDSPNLEFVAPTAAYVVVNGVKTHIDLNAVPPLTPRQTRLLNGTPDLSANQGGTGVLMEESPETAYDSKDARRAQKERLQKYMRILKADSLEGVASSTSPTWQKSIATSAPARQESDNSTFIDQKFASAAADELKQIREKLEEKYQAATVSSAALRTCGACPQRAGSRSRAIVVQAPLRRAVAARAEAKSLAAGDAEVIEASGQQIIVRNDGTLVIVPGNGSQSSLSGPPPRATAETEYLTARVAKVQDQFANALGADDFMQRVEMALYAFGFNGDNAIAMVNLCRDEVTVTLKQRIEHVFGSSFATNGLGGVLTCGVTGIGAGLSHSPLCDSGKERYVFFSFPHISINASGEVGPMSRPGRPGQSCACGALIKSWNEIRSEGLTCNCKIPGVHDALDPEYSILKQRIARRLRHEGATDESVKGLNLTDITKVAERTISDDLEFLISQAVDPKKADYAVITGVQIHNWANNFEDDSPNLEFVAPTAAYVVVNGVKTHIDLNAVPPLTPRQTRLLNGTPDLSANQGGTGVLMEESPETAYDSKDARRAQKERLQKYMRILKADSLEGSAALTTPTWQAGITSEPARPEKDNSTIIDQKYASAAASELKQLRDKLQQNTRHYRGWYAATVEEVNLGSDLGLAGDDARRLWCLLRYQPESADEEEGDSEDQPWHFVFGSPGDCRRHRLPSAAQEWLQSPAAAAAAAAAAEAAREQAEVEGAAAVLVAAQQGDGMAEGQQGLEQQGPLVPAASQLDGTEEEEQQQQQPTQQPAQQEQQEQQAQQEQQEQQEQQPPQTPQAQQQTQQQQDEEATAPHGESAPQAQLPAQQQQQQHPPAPEAGWGQLMERLTRVVQRCVEAGLVDQATAWRYRLRANRPGGFTEEQLAVEVWLMEDIEAAGQLEAAAEAIREFVARG</sequence>
<keyword evidence="1" id="KW-0175">Coiled coil</keyword>
<evidence type="ECO:0000259" key="3">
    <source>
        <dbReference type="Pfam" id="PF18599"/>
    </source>
</evidence>
<evidence type="ECO:0000256" key="2">
    <source>
        <dbReference type="SAM" id="MobiDB-lite"/>
    </source>
</evidence>
<feature type="region of interest" description="Disordered" evidence="2">
    <location>
        <begin position="845"/>
        <end position="873"/>
    </location>
</feature>
<accession>A0A2P6TGR5</accession>
<evidence type="ECO:0000313" key="5">
    <source>
        <dbReference type="Proteomes" id="UP000239899"/>
    </source>
</evidence>
<dbReference type="PANTHER" id="PTHR38016:SF1">
    <property type="entry name" value="LIMITING CO2-INDUCIBLE PROTEIN B_C BETA CARBONYIC ANHYDRASE DOMAIN-CONTAINING PROTEIN"/>
    <property type="match status" value="1"/>
</dbReference>
<dbReference type="AlphaFoldDB" id="A0A2P6TGR5"/>
<organism evidence="4 5">
    <name type="scientific">Chlorella sorokiniana</name>
    <name type="common">Freshwater green alga</name>
    <dbReference type="NCBI Taxonomy" id="3076"/>
    <lineage>
        <taxon>Eukaryota</taxon>
        <taxon>Viridiplantae</taxon>
        <taxon>Chlorophyta</taxon>
        <taxon>core chlorophytes</taxon>
        <taxon>Trebouxiophyceae</taxon>
        <taxon>Chlorellales</taxon>
        <taxon>Chlorellaceae</taxon>
        <taxon>Chlorella clade</taxon>
        <taxon>Chlorella</taxon>
    </lineage>
</organism>
<dbReference type="EMBL" id="LHPG02000017">
    <property type="protein sequence ID" value="PRW33318.1"/>
    <property type="molecule type" value="Genomic_DNA"/>
</dbReference>
<feature type="region of interest" description="Disordered" evidence="2">
    <location>
        <begin position="372"/>
        <end position="400"/>
    </location>
</feature>
<dbReference type="STRING" id="3076.A0A2P6TGR5"/>
<comment type="caution">
    <text evidence="4">The sequence shown here is derived from an EMBL/GenBank/DDBJ whole genome shotgun (WGS) entry which is preliminary data.</text>
</comment>
<gene>
    <name evidence="4" type="ORF">C2E21_7780</name>
</gene>
<name>A0A2P6TGR5_CHLSO</name>
<proteinExistence type="predicted"/>
<feature type="region of interest" description="Disordered" evidence="2">
    <location>
        <begin position="425"/>
        <end position="446"/>
    </location>
</feature>
<feature type="compositionally biased region" description="Polar residues" evidence="2">
    <location>
        <begin position="425"/>
        <end position="437"/>
    </location>
</feature>
<feature type="domain" description="Limiting CO2-inducible protein B/C beta carbonyic anhydrase" evidence="3">
    <location>
        <begin position="110"/>
        <end position="346"/>
    </location>
</feature>
<evidence type="ECO:0000313" key="4">
    <source>
        <dbReference type="EMBL" id="PRW33318.1"/>
    </source>
</evidence>
<protein>
    <submittedName>
        <fullName evidence="4">Low-CO2 inducible</fullName>
    </submittedName>
</protein>
<dbReference type="Pfam" id="PF18599">
    <property type="entry name" value="LCIB_C_CA"/>
    <property type="match status" value="2"/>
</dbReference>
<feature type="region of interest" description="Disordered" evidence="2">
    <location>
        <begin position="1079"/>
        <end position="1165"/>
    </location>
</feature>
<dbReference type="Proteomes" id="UP000239899">
    <property type="component" value="Unassembled WGS sequence"/>
</dbReference>
<dbReference type="PANTHER" id="PTHR38016">
    <property type="entry name" value="UNNAMED PRODUCT"/>
    <property type="match status" value="1"/>
</dbReference>